<evidence type="ECO:0000313" key="1">
    <source>
        <dbReference type="EMBL" id="KAJ0024513.1"/>
    </source>
</evidence>
<dbReference type="EMBL" id="CM047745">
    <property type="protein sequence ID" value="KAJ0024513.1"/>
    <property type="molecule type" value="Genomic_DNA"/>
</dbReference>
<evidence type="ECO:0000313" key="2">
    <source>
        <dbReference type="Proteomes" id="UP001163603"/>
    </source>
</evidence>
<accession>A0ACC0XW64</accession>
<name>A0ACC0XW64_9ROSI</name>
<comment type="caution">
    <text evidence="1">The sequence shown here is derived from an EMBL/GenBank/DDBJ whole genome shotgun (WGS) entry which is preliminary data.</text>
</comment>
<dbReference type="Proteomes" id="UP001163603">
    <property type="component" value="Chromosome 10"/>
</dbReference>
<protein>
    <submittedName>
        <fullName evidence="1">Uncharacterized protein</fullName>
    </submittedName>
</protein>
<reference evidence="2" key="1">
    <citation type="journal article" date="2023" name="G3 (Bethesda)">
        <title>Genome assembly and association tests identify interacting loci associated with vigor, precocity, and sex in interspecific pistachio rootstocks.</title>
        <authorList>
            <person name="Palmer W."/>
            <person name="Jacygrad E."/>
            <person name="Sagayaradj S."/>
            <person name="Cavanaugh K."/>
            <person name="Han R."/>
            <person name="Bertier L."/>
            <person name="Beede B."/>
            <person name="Kafkas S."/>
            <person name="Golino D."/>
            <person name="Preece J."/>
            <person name="Michelmore R."/>
        </authorList>
    </citation>
    <scope>NUCLEOTIDE SEQUENCE [LARGE SCALE GENOMIC DNA]</scope>
</reference>
<proteinExistence type="predicted"/>
<organism evidence="1 2">
    <name type="scientific">Pistacia integerrima</name>
    <dbReference type="NCBI Taxonomy" id="434235"/>
    <lineage>
        <taxon>Eukaryota</taxon>
        <taxon>Viridiplantae</taxon>
        <taxon>Streptophyta</taxon>
        <taxon>Embryophyta</taxon>
        <taxon>Tracheophyta</taxon>
        <taxon>Spermatophyta</taxon>
        <taxon>Magnoliopsida</taxon>
        <taxon>eudicotyledons</taxon>
        <taxon>Gunneridae</taxon>
        <taxon>Pentapetalae</taxon>
        <taxon>rosids</taxon>
        <taxon>malvids</taxon>
        <taxon>Sapindales</taxon>
        <taxon>Anacardiaceae</taxon>
        <taxon>Pistacia</taxon>
    </lineage>
</organism>
<gene>
    <name evidence="1" type="ORF">Pint_09047</name>
</gene>
<keyword evidence="2" id="KW-1185">Reference proteome</keyword>
<sequence length="415" mass="46136">MERISLYSLFLLLSILSSSLASTVSSNDGFDDEEPLIRQVVSSDDDDDDHLLNAEHHFSLFKSKFAKTYATQEEHDYRFGVFKANLRRAKRHQILDPSAVHGVTKFSDLTPSEFRRQFLGLNRRLRLPADAEKAPLLPTNDLPTDFDWRDHGAVTGVKDQGACGSCWSFSATGALEGAHYLTTGELVSLSEQQLVDCDHDVGLNQSYFLDLFITLFDSWWNYGSLDIYYYLYHDKFVLMQCDPEEYGACDSGCNGGLMTTAFEYTLKAGGLEREEDYPYTGTDGGSCKFDKSKIAATVSNFSVISLDEDQIAANLVKNGPLAVGINAVYMQTYIGGVSCPYICGKHLDHGVLLVGYGSAGYAPIRFKEKPFWIIKNSWGENWGENGYYKICRGRNVCGVDSMVSTVAAAIHTTSH</sequence>